<comment type="caution">
    <text evidence="4">The sequence shown here is derived from an EMBL/GenBank/DDBJ whole genome shotgun (WGS) entry which is preliminary data.</text>
</comment>
<dbReference type="InterPro" id="IPR011989">
    <property type="entry name" value="ARM-like"/>
</dbReference>
<reference evidence="4 5" key="1">
    <citation type="submission" date="2016-08" db="EMBL/GenBank/DDBJ databases">
        <title>A Parts List for Fungal Cellulosomes Revealed by Comparative Genomics.</title>
        <authorList>
            <consortium name="DOE Joint Genome Institute"/>
            <person name="Haitjema C.H."/>
            <person name="Gilmore S.P."/>
            <person name="Henske J.K."/>
            <person name="Solomon K.V."/>
            <person name="De Groot R."/>
            <person name="Kuo A."/>
            <person name="Mondo S.J."/>
            <person name="Salamov A.A."/>
            <person name="Labutti K."/>
            <person name="Zhao Z."/>
            <person name="Chiniquy J."/>
            <person name="Barry K."/>
            <person name="Brewer H.M."/>
            <person name="Purvine S.O."/>
            <person name="Wright A.T."/>
            <person name="Boxma B."/>
            <person name="Van Alen T."/>
            <person name="Hackstein J.H."/>
            <person name="Baker S.E."/>
            <person name="Grigoriev I.V."/>
            <person name="O'Malley M.A."/>
        </authorList>
    </citation>
    <scope>NUCLEOTIDE SEQUENCE [LARGE SCALE GENOMIC DNA]</scope>
    <source>
        <strain evidence="4 5">S4</strain>
    </source>
</reference>
<evidence type="ECO:0000313" key="5">
    <source>
        <dbReference type="Proteomes" id="UP000193944"/>
    </source>
</evidence>
<dbReference type="GO" id="GO:0006606">
    <property type="term" value="P:protein import into nucleus"/>
    <property type="evidence" value="ECO:0007669"/>
    <property type="project" value="TreeGrafter"/>
</dbReference>
<feature type="domain" description="SYO1-like TPR repeats" evidence="3">
    <location>
        <begin position="425"/>
        <end position="691"/>
    </location>
</feature>
<organism evidence="4 5">
    <name type="scientific">Anaeromyces robustus</name>
    <dbReference type="NCBI Taxonomy" id="1754192"/>
    <lineage>
        <taxon>Eukaryota</taxon>
        <taxon>Fungi</taxon>
        <taxon>Fungi incertae sedis</taxon>
        <taxon>Chytridiomycota</taxon>
        <taxon>Chytridiomycota incertae sedis</taxon>
        <taxon>Neocallimastigomycetes</taxon>
        <taxon>Neocallimastigales</taxon>
        <taxon>Neocallimastigaceae</taxon>
        <taxon>Anaeromyces</taxon>
    </lineage>
</organism>
<dbReference type="PANTHER" id="PTHR13347:SF1">
    <property type="entry name" value="HEAT REPEAT-CONTAINING PROTEIN 3"/>
    <property type="match status" value="1"/>
</dbReference>
<dbReference type="Gene3D" id="1.25.10.10">
    <property type="entry name" value="Leucine-rich Repeat Variant"/>
    <property type="match status" value="1"/>
</dbReference>
<gene>
    <name evidence="4" type="ORF">BCR32DRAFT_291874</name>
</gene>
<dbReference type="Pfam" id="PF25567">
    <property type="entry name" value="TPR_SYO1"/>
    <property type="match status" value="1"/>
</dbReference>
<evidence type="ECO:0000256" key="2">
    <source>
        <dbReference type="SAM" id="Coils"/>
    </source>
</evidence>
<accession>A0A1Y1XCV2</accession>
<dbReference type="AlphaFoldDB" id="A0A1Y1XCV2"/>
<evidence type="ECO:0000313" key="4">
    <source>
        <dbReference type="EMBL" id="ORX83621.1"/>
    </source>
</evidence>
<dbReference type="InterPro" id="IPR052616">
    <property type="entry name" value="SYO1-like"/>
</dbReference>
<keyword evidence="5" id="KW-1185">Reference proteome</keyword>
<name>A0A1Y1XCV2_9FUNG</name>
<reference evidence="4 5" key="2">
    <citation type="submission" date="2016-08" db="EMBL/GenBank/DDBJ databases">
        <title>Pervasive Adenine N6-methylation of Active Genes in Fungi.</title>
        <authorList>
            <consortium name="DOE Joint Genome Institute"/>
            <person name="Mondo S.J."/>
            <person name="Dannebaum R.O."/>
            <person name="Kuo R.C."/>
            <person name="Labutti K."/>
            <person name="Haridas S."/>
            <person name="Kuo A."/>
            <person name="Salamov A."/>
            <person name="Ahrendt S.R."/>
            <person name="Lipzen A."/>
            <person name="Sullivan W."/>
            <person name="Andreopoulos W.B."/>
            <person name="Clum A."/>
            <person name="Lindquist E."/>
            <person name="Daum C."/>
            <person name="Ramamoorthy G.K."/>
            <person name="Gryganskyi A."/>
            <person name="Culley D."/>
            <person name="Magnuson J.K."/>
            <person name="James T.Y."/>
            <person name="O'Malley M.A."/>
            <person name="Stajich J.E."/>
            <person name="Spatafora J.W."/>
            <person name="Visel A."/>
            <person name="Grigoriev I.V."/>
        </authorList>
    </citation>
    <scope>NUCLEOTIDE SEQUENCE [LARGE SCALE GENOMIC DNA]</scope>
    <source>
        <strain evidence="4 5">S4</strain>
    </source>
</reference>
<dbReference type="GO" id="GO:0042273">
    <property type="term" value="P:ribosomal large subunit biogenesis"/>
    <property type="evidence" value="ECO:0007669"/>
    <property type="project" value="TreeGrafter"/>
</dbReference>
<feature type="coiled-coil region" evidence="2">
    <location>
        <begin position="384"/>
        <end position="413"/>
    </location>
</feature>
<dbReference type="EMBL" id="MCFG01000069">
    <property type="protein sequence ID" value="ORX83621.1"/>
    <property type="molecule type" value="Genomic_DNA"/>
</dbReference>
<dbReference type="STRING" id="1754192.A0A1Y1XCV2"/>
<dbReference type="GO" id="GO:0051082">
    <property type="term" value="F:unfolded protein binding"/>
    <property type="evidence" value="ECO:0007669"/>
    <property type="project" value="TreeGrafter"/>
</dbReference>
<comment type="similarity">
    <text evidence="1">Belongs to the nuclear import and ribosome assembly adapter family.</text>
</comment>
<dbReference type="InterPro" id="IPR016024">
    <property type="entry name" value="ARM-type_fold"/>
</dbReference>
<keyword evidence="2" id="KW-0175">Coiled coil</keyword>
<evidence type="ECO:0000256" key="1">
    <source>
        <dbReference type="ARBA" id="ARBA00049983"/>
    </source>
</evidence>
<dbReference type="PANTHER" id="PTHR13347">
    <property type="entry name" value="HEAT REPEAT-CONTAINING PROTEIN 3"/>
    <property type="match status" value="1"/>
</dbReference>
<dbReference type="Proteomes" id="UP000193944">
    <property type="component" value="Unassembled WGS sequence"/>
</dbReference>
<dbReference type="OrthoDB" id="288703at2759"/>
<dbReference type="SUPFAM" id="SSF48371">
    <property type="entry name" value="ARM repeat"/>
    <property type="match status" value="1"/>
</dbReference>
<evidence type="ECO:0000259" key="3">
    <source>
        <dbReference type="Pfam" id="PF25567"/>
    </source>
</evidence>
<proteinExistence type="inferred from homology"/>
<dbReference type="InterPro" id="IPR057990">
    <property type="entry name" value="TPR_SYO1"/>
</dbReference>
<protein>
    <submittedName>
        <fullName evidence="4">ARM repeat-containing protein</fullName>
    </submittedName>
</protein>
<sequence>MGKINNKKLKRRKRPTATNPLSILNSVDIDLNDEKGQGGKISDALPIIEKLSSTDSNERAWAAAGVSNLIQNNETRKYLLKNNLLGKLMNGLSDPTNEVVIEIAGALRNLINVDNTICLELYNRNILGSIIPLLPKINNLISNTLIPIDNNDKDSKTKNFENKIAYDYSEQIINIIWTMSETSEKFTKDILSCNIVGFLMEFLKSLDKLPLNLVNVAAQCLNTITEENEDIYKFFTETPDYINILKTIATGQIPIVNEWENNGILLKLLSSSILFNIKSIIPFSMDELYSIIFGVVSSCLEYKTSESIKEMISLAEKMKIEDQKIIQKTKDLKEKELIETNKNEPTYERAKVLNSHLTTIQLCLEVLANVCSEDLSEDMKNEEMVDEEMEMDEQDEENAFLEEMNKINEMQQEGDNTDTDNTNDERVKYIVNCGIIGKLISYCENIYDYSDDVKSYASTYVSNTNIIQLRSMNALNNILMMMPKEWYGNNINDVKNMWEWLYNLAGKFSGLLSASNNEEEKKILNDIIEAIVNTMWSLVRAVDNLNMDQIKIIPTQEQVESLIATYNNSSVSDDLRVRCVGVLGLFCKLQGNIPLNKTIGDFLIVIPSSCKNMEIVCEALNAIYDAYGDKAYDYDGPVFVNGGYLGKLKQSYPVIQRSTKAIDRRKKRELRDRADEALYNLSAFLKYKLKESRS</sequence>
<dbReference type="CDD" id="cd13394">
    <property type="entry name" value="Syo1_like"/>
    <property type="match status" value="1"/>
</dbReference>